<dbReference type="SUPFAM" id="SSF48576">
    <property type="entry name" value="Terpenoid synthases"/>
    <property type="match status" value="2"/>
</dbReference>
<dbReference type="Proteomes" id="UP000283269">
    <property type="component" value="Unassembled WGS sequence"/>
</dbReference>
<keyword evidence="3 6" id="KW-0479">Metal-binding</keyword>
<comment type="cofactor">
    <cofactor evidence="1 6">
        <name>Mg(2+)</name>
        <dbReference type="ChEBI" id="CHEBI:18420"/>
    </cofactor>
</comment>
<dbReference type="PANTHER" id="PTHR35201">
    <property type="entry name" value="TERPENE SYNTHASE"/>
    <property type="match status" value="1"/>
</dbReference>
<name>A0A409X519_PSICY</name>
<evidence type="ECO:0000313" key="8">
    <source>
        <dbReference type="Proteomes" id="UP000283269"/>
    </source>
</evidence>
<accession>A0A409X519</accession>
<dbReference type="OrthoDB" id="6486656at2759"/>
<dbReference type="GO" id="GO:0010333">
    <property type="term" value="F:terpene synthase activity"/>
    <property type="evidence" value="ECO:0007669"/>
    <property type="project" value="InterPro"/>
</dbReference>
<dbReference type="InterPro" id="IPR034686">
    <property type="entry name" value="Terpene_cyclase-like_2"/>
</dbReference>
<dbReference type="SFLD" id="SFLDG01020">
    <property type="entry name" value="Terpene_Cyclase_Like_2"/>
    <property type="match status" value="2"/>
</dbReference>
<dbReference type="InterPro" id="IPR008949">
    <property type="entry name" value="Isoprenoid_synthase_dom_sf"/>
</dbReference>
<keyword evidence="8" id="KW-1185">Reference proteome</keyword>
<dbReference type="SFLD" id="SFLDS00005">
    <property type="entry name" value="Isoprenoid_Synthase_Type_I"/>
    <property type="match status" value="2"/>
</dbReference>
<dbReference type="Gene3D" id="1.10.600.10">
    <property type="entry name" value="Farnesyl Diphosphate Synthase"/>
    <property type="match status" value="2"/>
</dbReference>
<proteinExistence type="inferred from homology"/>
<keyword evidence="5 6" id="KW-0456">Lyase</keyword>
<dbReference type="GO" id="GO:0008299">
    <property type="term" value="P:isoprenoid biosynthetic process"/>
    <property type="evidence" value="ECO:0007669"/>
    <property type="project" value="UniProtKB-ARBA"/>
</dbReference>
<protein>
    <recommendedName>
        <fullName evidence="6">Terpene synthase</fullName>
        <ecNumber evidence="6">4.2.3.-</ecNumber>
    </recommendedName>
</protein>
<dbReference type="AlphaFoldDB" id="A0A409X519"/>
<dbReference type="Pfam" id="PF19086">
    <property type="entry name" value="Terpene_syn_C_2"/>
    <property type="match status" value="2"/>
</dbReference>
<evidence type="ECO:0000256" key="2">
    <source>
        <dbReference type="ARBA" id="ARBA00006333"/>
    </source>
</evidence>
<evidence type="ECO:0000256" key="3">
    <source>
        <dbReference type="ARBA" id="ARBA00022723"/>
    </source>
</evidence>
<evidence type="ECO:0000256" key="6">
    <source>
        <dbReference type="RuleBase" id="RU366034"/>
    </source>
</evidence>
<comment type="similarity">
    <text evidence="2 6">Belongs to the terpene synthase family.</text>
</comment>
<evidence type="ECO:0000256" key="4">
    <source>
        <dbReference type="ARBA" id="ARBA00022842"/>
    </source>
</evidence>
<keyword evidence="4 6" id="KW-0460">Magnesium</keyword>
<dbReference type="InParanoid" id="A0A409X519"/>
<reference evidence="7 8" key="1">
    <citation type="journal article" date="2018" name="Evol. Lett.">
        <title>Horizontal gene cluster transfer increased hallucinogenic mushroom diversity.</title>
        <authorList>
            <person name="Reynolds H.T."/>
            <person name="Vijayakumar V."/>
            <person name="Gluck-Thaler E."/>
            <person name="Korotkin H.B."/>
            <person name="Matheny P.B."/>
            <person name="Slot J.C."/>
        </authorList>
    </citation>
    <scope>NUCLEOTIDE SEQUENCE [LARGE SCALE GENOMIC DNA]</scope>
    <source>
        <strain evidence="7 8">2631</strain>
    </source>
</reference>
<evidence type="ECO:0000256" key="1">
    <source>
        <dbReference type="ARBA" id="ARBA00001946"/>
    </source>
</evidence>
<organism evidence="7 8">
    <name type="scientific">Psilocybe cyanescens</name>
    <dbReference type="NCBI Taxonomy" id="93625"/>
    <lineage>
        <taxon>Eukaryota</taxon>
        <taxon>Fungi</taxon>
        <taxon>Dikarya</taxon>
        <taxon>Basidiomycota</taxon>
        <taxon>Agaricomycotina</taxon>
        <taxon>Agaricomycetes</taxon>
        <taxon>Agaricomycetidae</taxon>
        <taxon>Agaricales</taxon>
        <taxon>Agaricineae</taxon>
        <taxon>Strophariaceae</taxon>
        <taxon>Psilocybe</taxon>
    </lineage>
</organism>
<dbReference type="PANTHER" id="PTHR35201:SF4">
    <property type="entry name" value="BETA-PINACENE SYNTHASE-RELATED"/>
    <property type="match status" value="1"/>
</dbReference>
<evidence type="ECO:0000256" key="5">
    <source>
        <dbReference type="ARBA" id="ARBA00023239"/>
    </source>
</evidence>
<dbReference type="EMBL" id="NHYD01002603">
    <property type="protein sequence ID" value="PPQ85898.1"/>
    <property type="molecule type" value="Genomic_DNA"/>
</dbReference>
<gene>
    <name evidence="7" type="ORF">CVT25_015837</name>
</gene>
<comment type="caution">
    <text evidence="7">The sequence shown here is derived from an EMBL/GenBank/DDBJ whole genome shotgun (WGS) entry which is preliminary data.</text>
</comment>
<evidence type="ECO:0000313" key="7">
    <source>
        <dbReference type="EMBL" id="PPQ85898.1"/>
    </source>
</evidence>
<dbReference type="EC" id="4.2.3.-" evidence="6"/>
<sequence length="687" mass="78902">MSSTQFIIPDLLVNWPWLRVIDPNLQQVTDEANEWVESLDLFDPSQFKKFKVSIQLQNDQVIRLVWLIAFNLTSDRLGALVGHLQGKGLKISTCKRTMANSTWNIEHLRISCDLMNFYFAFDEYTDLADKDEAMKIAKDVMNAFKHTGVPFDNKLIEMARQFFKRTIDVVGEDIPGFERFIADFDAYTRSIIQEADDRDEGYIRSVEDYFILRRDTCGAKPSFSFHGLGLRIPNEVFEHPLVISMLESATDLIAITNDMHSYGLEYSRGLDGHNVITAIMKEYEVDLQAALYWLSGYATKTISKFLTDRRKLPSWGPEVDVRVHEFFERVGRCVRGYDAWSYETNRYYGKSDLLITWPWPRAINSSLNEVDEEANAWVQSLDLFDSAQFKKFKACNFNLLGALVGPLRSKEHLRISCDLMNFYFAFDEYTDLANREEAIKIAKDVMNSFRDTATPSDSKLIEMSRQFFKRTMDVVGDDKPGFERFIADFDAYTTSIIQEADDRAAGHIRNVEDYFILRRDTCGAKPSFSFYALGLNIPDDVFENPLVISMLEGATDLIAITNDMHSYGLEHSRGLDGHNVITAIMKEYNLNLQGALYWLSGYATKTIAKFVSDRKKLPSWSPSVDAGVTEFFDLVGRCVRGYDAWSYETKRYYGDKGLKIQKTRRITLQPRDAAYITKEQLKVSIAV</sequence>
<dbReference type="GO" id="GO:0046872">
    <property type="term" value="F:metal ion binding"/>
    <property type="evidence" value="ECO:0007669"/>
    <property type="project" value="UniProtKB-KW"/>
</dbReference>